<keyword evidence="2" id="KW-0238">DNA-binding</keyword>
<dbReference type="InterPro" id="IPR032687">
    <property type="entry name" value="AraC-type_N"/>
</dbReference>
<dbReference type="SUPFAM" id="SSF46689">
    <property type="entry name" value="Homeodomain-like"/>
    <property type="match status" value="1"/>
</dbReference>
<evidence type="ECO:0000313" key="7">
    <source>
        <dbReference type="Proteomes" id="UP000243750"/>
    </source>
</evidence>
<dbReference type="AlphaFoldDB" id="A0AA91TZV9"/>
<evidence type="ECO:0000256" key="2">
    <source>
        <dbReference type="ARBA" id="ARBA00023125"/>
    </source>
</evidence>
<dbReference type="GO" id="GO:0003700">
    <property type="term" value="F:DNA-binding transcription factor activity"/>
    <property type="evidence" value="ECO:0007669"/>
    <property type="project" value="InterPro"/>
</dbReference>
<keyword evidence="1" id="KW-0805">Transcription regulation</keyword>
<dbReference type="PANTHER" id="PTHR47894:SF1">
    <property type="entry name" value="HTH-TYPE TRANSCRIPTIONAL REGULATOR VQSM"/>
    <property type="match status" value="1"/>
</dbReference>
<dbReference type="GO" id="GO:0000976">
    <property type="term" value="F:transcription cis-regulatory region binding"/>
    <property type="evidence" value="ECO:0007669"/>
    <property type="project" value="TreeGrafter"/>
</dbReference>
<protein>
    <submittedName>
        <fullName evidence="5">AraC family transcriptional regulator</fullName>
    </submittedName>
</protein>
<dbReference type="Proteomes" id="UP000344571">
    <property type="component" value="Chromosome"/>
</dbReference>
<dbReference type="InterPro" id="IPR009057">
    <property type="entry name" value="Homeodomain-like_sf"/>
</dbReference>
<dbReference type="PROSITE" id="PS01124">
    <property type="entry name" value="HTH_ARAC_FAMILY_2"/>
    <property type="match status" value="1"/>
</dbReference>
<sequence>MDSSIACQPTEHRFISLQSTCLISQCFAEQGLAVEPLLEGTGLCIDDMTHPVRLITPQQEQRVFANAAQLSDSPLTALQLGQRMRISAYGQLGYAMLSSSTLGQAIEVMLSHPNMLGSYFRLAIELDNDASAALTASSYHENPDLHAFNLELCFSSIKAMLDDVLGQPLPLDALHLSTALPSHSGHFADFFGLCPIVAGQPNSKLIFPHAWLSTPLPLADPVTHQDALAQCRLIEARFTPPGSALAAQIISRLHQSLASPPSLEQLAERFHCTPRTLRRHLNQAGQGYQQILDELRSQRARALLADSSLPVSRIAEQLGFSETASFRHAFVRWTGMSPRSWRQAQHPANTVAG</sequence>
<evidence type="ECO:0000259" key="4">
    <source>
        <dbReference type="PROSITE" id="PS01124"/>
    </source>
</evidence>
<dbReference type="EMBL" id="NWMT01000237">
    <property type="protein sequence ID" value="PCC97902.1"/>
    <property type="molecule type" value="Genomic_DNA"/>
</dbReference>
<dbReference type="GO" id="GO:0005829">
    <property type="term" value="C:cytosol"/>
    <property type="evidence" value="ECO:0007669"/>
    <property type="project" value="TreeGrafter"/>
</dbReference>
<dbReference type="InterPro" id="IPR018060">
    <property type="entry name" value="HTH_AraC"/>
</dbReference>
<dbReference type="SMART" id="SM00342">
    <property type="entry name" value="HTH_ARAC"/>
    <property type="match status" value="1"/>
</dbReference>
<evidence type="ECO:0000313" key="8">
    <source>
        <dbReference type="Proteomes" id="UP000344571"/>
    </source>
</evidence>
<organism evidence="5 7">
    <name type="scientific">Halopseudomonas pelagia</name>
    <dbReference type="NCBI Taxonomy" id="553151"/>
    <lineage>
        <taxon>Bacteria</taxon>
        <taxon>Pseudomonadati</taxon>
        <taxon>Pseudomonadota</taxon>
        <taxon>Gammaproteobacteria</taxon>
        <taxon>Pseudomonadales</taxon>
        <taxon>Pseudomonadaceae</taxon>
        <taxon>Halopseudomonas</taxon>
    </lineage>
</organism>
<evidence type="ECO:0000256" key="1">
    <source>
        <dbReference type="ARBA" id="ARBA00023015"/>
    </source>
</evidence>
<feature type="domain" description="HTH araC/xylS-type" evidence="4">
    <location>
        <begin position="247"/>
        <end position="344"/>
    </location>
</feature>
<name>A0AA91TZV9_9GAMM</name>
<dbReference type="Pfam" id="PF12625">
    <property type="entry name" value="Arabinose_bd"/>
    <property type="match status" value="1"/>
</dbReference>
<evidence type="ECO:0000256" key="3">
    <source>
        <dbReference type="ARBA" id="ARBA00023163"/>
    </source>
</evidence>
<evidence type="ECO:0000313" key="6">
    <source>
        <dbReference type="EMBL" id="QFY56167.1"/>
    </source>
</evidence>
<dbReference type="Proteomes" id="UP000243750">
    <property type="component" value="Unassembled WGS sequence"/>
</dbReference>
<reference evidence="5 7" key="1">
    <citation type="submission" date="2017-09" db="EMBL/GenBank/DDBJ databases">
        <title>Bacterial and phytoplankton interrelationship in Kongsfjorden, an Arctic fjord.</title>
        <authorList>
            <person name="Sinha R."/>
            <person name="Krishnan K."/>
        </authorList>
    </citation>
    <scope>NUCLEOTIDE SEQUENCE [LARGE SCALE GENOMIC DNA]</scope>
    <source>
        <strain evidence="5 7">58</strain>
    </source>
</reference>
<reference evidence="6 8" key="2">
    <citation type="submission" date="2018-10" db="EMBL/GenBank/DDBJ databases">
        <title>Complete genome sequence of Pseudomonas pelagia strain Kongs-67.</title>
        <authorList>
            <person name="Sinha R.K."/>
            <person name="Krishnan K."/>
        </authorList>
    </citation>
    <scope>NUCLEOTIDE SEQUENCE [LARGE SCALE GENOMIC DNA]</scope>
    <source>
        <strain evidence="6 8">Kongs-67</strain>
    </source>
</reference>
<dbReference type="EMBL" id="CP033116">
    <property type="protein sequence ID" value="QFY56167.1"/>
    <property type="molecule type" value="Genomic_DNA"/>
</dbReference>
<keyword evidence="8" id="KW-1185">Reference proteome</keyword>
<dbReference type="Pfam" id="PF12833">
    <property type="entry name" value="HTH_18"/>
    <property type="match status" value="1"/>
</dbReference>
<proteinExistence type="predicted"/>
<keyword evidence="3" id="KW-0804">Transcription</keyword>
<accession>A0AA91TZV9</accession>
<evidence type="ECO:0000313" key="5">
    <source>
        <dbReference type="EMBL" id="PCC97902.1"/>
    </source>
</evidence>
<gene>
    <name evidence="5" type="ORF">CO192_18505</name>
    <name evidence="6" type="ORF">EAO82_07195</name>
</gene>
<dbReference type="Gene3D" id="1.10.10.60">
    <property type="entry name" value="Homeodomain-like"/>
    <property type="match status" value="1"/>
</dbReference>
<dbReference type="RefSeq" id="WP_096348021.1">
    <property type="nucleotide sequence ID" value="NZ_CP033116.1"/>
</dbReference>
<dbReference type="PANTHER" id="PTHR47894">
    <property type="entry name" value="HTH-TYPE TRANSCRIPTIONAL REGULATOR GADX"/>
    <property type="match status" value="1"/>
</dbReference>